<dbReference type="Proteomes" id="UP000398389">
    <property type="component" value="Unassembled WGS sequence"/>
</dbReference>
<evidence type="ECO:0008006" key="17">
    <source>
        <dbReference type="Google" id="ProtNLM"/>
    </source>
</evidence>
<dbReference type="GO" id="GO:0106166">
    <property type="term" value="F:spindle pole body-nuclear membrane anchor activity"/>
    <property type="evidence" value="ECO:0007669"/>
    <property type="project" value="TreeGrafter"/>
</dbReference>
<dbReference type="GO" id="GO:0031965">
    <property type="term" value="C:nuclear membrane"/>
    <property type="evidence" value="ECO:0007669"/>
    <property type="project" value="UniProtKB-SubCell"/>
</dbReference>
<keyword evidence="5 14" id="KW-0812">Transmembrane</keyword>
<feature type="transmembrane region" description="Helical" evidence="14">
    <location>
        <begin position="35"/>
        <end position="54"/>
    </location>
</feature>
<comment type="similarity">
    <text evidence="3">Belongs to the NDC1 family.</text>
</comment>
<dbReference type="AlphaFoldDB" id="A0A5E8C4U5"/>
<keyword evidence="11 14" id="KW-0472">Membrane</keyword>
<dbReference type="GO" id="GO:0006999">
    <property type="term" value="P:nuclear pore organization"/>
    <property type="evidence" value="ECO:0007669"/>
    <property type="project" value="TreeGrafter"/>
</dbReference>
<keyword evidence="16" id="KW-1185">Reference proteome</keyword>
<proteinExistence type="inferred from homology"/>
<sequence length="606" mass="67651">MALTRMSLKKAPVSRAPPSYGQVASPVLASRFSQLYHLIGVLAVAMAVVLTLFLETSWISRVFSVFFYSALIAASFGIIPLLRKAQTHVRYLPYLSAIAEYIDRFRSRVFITSLLAYLFSSILFFFAYLFQVSDIGLTSPSAVNAFGVPLLNERSLYFHLVFPVVLGFSAAVVHIIFDVDRLDFCLKDARQLKPRDQIKKGSKALLIKSTLIAIGFTIGTPTIYVFVRPLLITAIVSLGLVRSHSYSGVPLSPELLLHTFAASFLLNFGWLFSNLIFSVYLSMPPLHRGELFTSKSPDKNGSLIDGLHRRERQLNSMLAFWELFRISVAHPERRRELFTDIDPRPGAWERIRVECMQLLTEIEQNLKPKNDKKKKQDTNKPAAQPIIPTQTLPGVIEIKHTNVFSRPGAPAHSGIQSVQDQNATSSKRVVGAVELYAARIRAYVRTTPKALEFVTRSRWGAALRITLRRKARRIVPNPSQTCAGVYALAYLTVHSRVEDTYGVVQSGISEMLSELDIVSTGLAKYMANPPRHWSDKRGGAQSKKEGNDGSNGEDDEALSDLVRVKEAVDDAFGMVVSAFYANLDDLGLTPVVRMRIRELTSRQVLD</sequence>
<evidence type="ECO:0000256" key="1">
    <source>
        <dbReference type="ARBA" id="ARBA00004232"/>
    </source>
</evidence>
<evidence type="ECO:0000256" key="14">
    <source>
        <dbReference type="SAM" id="Phobius"/>
    </source>
</evidence>
<protein>
    <recommendedName>
        <fullName evidence="17">Nucleoporin NDC1</fullName>
    </recommendedName>
</protein>
<name>A0A5E8C4U5_9ASCO</name>
<evidence type="ECO:0000256" key="5">
    <source>
        <dbReference type="ARBA" id="ARBA00022692"/>
    </source>
</evidence>
<evidence type="ECO:0000256" key="13">
    <source>
        <dbReference type="SAM" id="MobiDB-lite"/>
    </source>
</evidence>
<feature type="transmembrane region" description="Helical" evidence="14">
    <location>
        <begin position="156"/>
        <end position="177"/>
    </location>
</feature>
<dbReference type="GO" id="GO:0070631">
    <property type="term" value="P:spindle pole body localization"/>
    <property type="evidence" value="ECO:0007669"/>
    <property type="project" value="TreeGrafter"/>
</dbReference>
<dbReference type="OrthoDB" id="67850at2759"/>
<accession>A0A5E8C4U5</accession>
<keyword evidence="4" id="KW-0813">Transport</keyword>
<gene>
    <name evidence="15" type="ORF">SAPINGB_P006178</name>
</gene>
<feature type="compositionally biased region" description="Basic and acidic residues" evidence="13">
    <location>
        <begin position="364"/>
        <end position="378"/>
    </location>
</feature>
<evidence type="ECO:0000256" key="7">
    <source>
        <dbReference type="ARBA" id="ARBA00022927"/>
    </source>
</evidence>
<evidence type="ECO:0000256" key="11">
    <source>
        <dbReference type="ARBA" id="ARBA00023136"/>
    </source>
</evidence>
<evidence type="ECO:0000256" key="8">
    <source>
        <dbReference type="ARBA" id="ARBA00022989"/>
    </source>
</evidence>
<feature type="region of interest" description="Disordered" evidence="13">
    <location>
        <begin position="529"/>
        <end position="556"/>
    </location>
</feature>
<feature type="transmembrane region" description="Helical" evidence="14">
    <location>
        <begin position="109"/>
        <end position="130"/>
    </location>
</feature>
<dbReference type="RefSeq" id="XP_031856783.1">
    <property type="nucleotide sequence ID" value="XM_032000892.1"/>
</dbReference>
<dbReference type="GO" id="GO:0015031">
    <property type="term" value="P:protein transport"/>
    <property type="evidence" value="ECO:0007669"/>
    <property type="project" value="UniProtKB-KW"/>
</dbReference>
<keyword evidence="8 14" id="KW-1133">Transmembrane helix</keyword>
<dbReference type="PANTHER" id="PTHR13269">
    <property type="entry name" value="NUCLEOPORIN NDC1"/>
    <property type="match status" value="1"/>
</dbReference>
<dbReference type="GO" id="GO:0070762">
    <property type="term" value="C:nuclear pore transmembrane ring"/>
    <property type="evidence" value="ECO:0007669"/>
    <property type="project" value="TreeGrafter"/>
</dbReference>
<evidence type="ECO:0000256" key="3">
    <source>
        <dbReference type="ARBA" id="ARBA00005760"/>
    </source>
</evidence>
<dbReference type="EMBL" id="CABVLU010000005">
    <property type="protein sequence ID" value="VVT58382.1"/>
    <property type="molecule type" value="Genomic_DNA"/>
</dbReference>
<evidence type="ECO:0000256" key="6">
    <source>
        <dbReference type="ARBA" id="ARBA00022816"/>
    </source>
</evidence>
<comment type="subcellular location">
    <subcellularLocation>
        <location evidence="1">Nucleus membrane</location>
        <topology evidence="1">Multi-pass membrane protein</topology>
    </subcellularLocation>
    <subcellularLocation>
        <location evidence="2">Nucleus</location>
        <location evidence="2">Nuclear pore complex</location>
    </subcellularLocation>
</comment>
<evidence type="ECO:0000256" key="2">
    <source>
        <dbReference type="ARBA" id="ARBA00004567"/>
    </source>
</evidence>
<dbReference type="InterPro" id="IPR019049">
    <property type="entry name" value="Nucleoporin_prot_Ndc1/Nup"/>
</dbReference>
<keyword evidence="7" id="KW-0653">Protein transport</keyword>
<feature type="transmembrane region" description="Helical" evidence="14">
    <location>
        <begin position="60"/>
        <end position="82"/>
    </location>
</feature>
<feature type="transmembrane region" description="Helical" evidence="14">
    <location>
        <begin position="205"/>
        <end position="227"/>
    </location>
</feature>
<dbReference type="PANTHER" id="PTHR13269:SF6">
    <property type="entry name" value="NUCLEOPORIN NDC1"/>
    <property type="match status" value="1"/>
</dbReference>
<evidence type="ECO:0000313" key="16">
    <source>
        <dbReference type="Proteomes" id="UP000398389"/>
    </source>
</evidence>
<keyword evidence="9" id="KW-0811">Translocation</keyword>
<evidence type="ECO:0000256" key="12">
    <source>
        <dbReference type="ARBA" id="ARBA00023242"/>
    </source>
</evidence>
<feature type="compositionally biased region" description="Basic and acidic residues" evidence="13">
    <location>
        <begin position="532"/>
        <end position="547"/>
    </location>
</feature>
<feature type="region of interest" description="Disordered" evidence="13">
    <location>
        <begin position="1"/>
        <end position="20"/>
    </location>
</feature>
<evidence type="ECO:0000256" key="10">
    <source>
        <dbReference type="ARBA" id="ARBA00023132"/>
    </source>
</evidence>
<keyword evidence="6" id="KW-0509">mRNA transport</keyword>
<dbReference type="Pfam" id="PF09531">
    <property type="entry name" value="Ndc1_Nup"/>
    <property type="match status" value="1"/>
</dbReference>
<organism evidence="15 16">
    <name type="scientific">Magnusiomyces paraingens</name>
    <dbReference type="NCBI Taxonomy" id="2606893"/>
    <lineage>
        <taxon>Eukaryota</taxon>
        <taxon>Fungi</taxon>
        <taxon>Dikarya</taxon>
        <taxon>Ascomycota</taxon>
        <taxon>Saccharomycotina</taxon>
        <taxon>Dipodascomycetes</taxon>
        <taxon>Dipodascales</taxon>
        <taxon>Dipodascaceae</taxon>
        <taxon>Magnusiomyces</taxon>
    </lineage>
</organism>
<dbReference type="GO" id="GO:0051028">
    <property type="term" value="P:mRNA transport"/>
    <property type="evidence" value="ECO:0007669"/>
    <property type="project" value="UniProtKB-KW"/>
</dbReference>
<keyword evidence="12" id="KW-0539">Nucleus</keyword>
<feature type="region of interest" description="Disordered" evidence="13">
    <location>
        <begin position="364"/>
        <end position="386"/>
    </location>
</feature>
<dbReference type="GO" id="GO:0005816">
    <property type="term" value="C:spindle pole body"/>
    <property type="evidence" value="ECO:0007669"/>
    <property type="project" value="TreeGrafter"/>
</dbReference>
<evidence type="ECO:0000256" key="4">
    <source>
        <dbReference type="ARBA" id="ARBA00022448"/>
    </source>
</evidence>
<dbReference type="GeneID" id="43584992"/>
<evidence type="ECO:0000313" key="15">
    <source>
        <dbReference type="EMBL" id="VVT58382.1"/>
    </source>
</evidence>
<evidence type="ECO:0000256" key="9">
    <source>
        <dbReference type="ARBA" id="ARBA00023010"/>
    </source>
</evidence>
<reference evidence="15 16" key="1">
    <citation type="submission" date="2019-09" db="EMBL/GenBank/DDBJ databases">
        <authorList>
            <person name="Brejova B."/>
        </authorList>
    </citation>
    <scope>NUCLEOTIDE SEQUENCE [LARGE SCALE GENOMIC DNA]</scope>
</reference>
<keyword evidence="10" id="KW-0906">Nuclear pore complex</keyword>